<protein>
    <recommendedName>
        <fullName evidence="3">Pol-like protein</fullName>
    </recommendedName>
</protein>
<organism evidence="1 2">
    <name type="scientific">Tanacetum coccineum</name>
    <dbReference type="NCBI Taxonomy" id="301880"/>
    <lineage>
        <taxon>Eukaryota</taxon>
        <taxon>Viridiplantae</taxon>
        <taxon>Streptophyta</taxon>
        <taxon>Embryophyta</taxon>
        <taxon>Tracheophyta</taxon>
        <taxon>Spermatophyta</taxon>
        <taxon>Magnoliopsida</taxon>
        <taxon>eudicotyledons</taxon>
        <taxon>Gunneridae</taxon>
        <taxon>Pentapetalae</taxon>
        <taxon>asterids</taxon>
        <taxon>campanulids</taxon>
        <taxon>Asterales</taxon>
        <taxon>Asteraceae</taxon>
        <taxon>Asteroideae</taxon>
        <taxon>Anthemideae</taxon>
        <taxon>Anthemidinae</taxon>
        <taxon>Tanacetum</taxon>
    </lineage>
</organism>
<evidence type="ECO:0000313" key="1">
    <source>
        <dbReference type="EMBL" id="GJT34547.1"/>
    </source>
</evidence>
<reference evidence="1" key="2">
    <citation type="submission" date="2022-01" db="EMBL/GenBank/DDBJ databases">
        <authorList>
            <person name="Yamashiro T."/>
            <person name="Shiraishi A."/>
            <person name="Satake H."/>
            <person name="Nakayama K."/>
        </authorList>
    </citation>
    <scope>NUCLEOTIDE SEQUENCE</scope>
</reference>
<dbReference type="EMBL" id="BQNB010014974">
    <property type="protein sequence ID" value="GJT34547.1"/>
    <property type="molecule type" value="Genomic_DNA"/>
</dbReference>
<gene>
    <name evidence="1" type="ORF">Tco_0924966</name>
</gene>
<accession>A0ABQ5D861</accession>
<name>A0ABQ5D861_9ASTR</name>
<keyword evidence="2" id="KW-1185">Reference proteome</keyword>
<reference evidence="1" key="1">
    <citation type="journal article" date="2022" name="Int. J. Mol. Sci.">
        <title>Draft Genome of Tanacetum Coccineum: Genomic Comparison of Closely Related Tanacetum-Family Plants.</title>
        <authorList>
            <person name="Yamashiro T."/>
            <person name="Shiraishi A."/>
            <person name="Nakayama K."/>
            <person name="Satake H."/>
        </authorList>
    </citation>
    <scope>NUCLEOTIDE SEQUENCE</scope>
</reference>
<evidence type="ECO:0000313" key="2">
    <source>
        <dbReference type="Proteomes" id="UP001151760"/>
    </source>
</evidence>
<evidence type="ECO:0008006" key="3">
    <source>
        <dbReference type="Google" id="ProtNLM"/>
    </source>
</evidence>
<proteinExistence type="predicted"/>
<comment type="caution">
    <text evidence="1">The sequence shown here is derived from an EMBL/GenBank/DDBJ whole genome shotgun (WGS) entry which is preliminary data.</text>
</comment>
<sequence>MWTRTRMSYIFIDLIPFGHSNFNVIVGMDWLSKLKAKIVCFEKILQIPLSNREILEFHGERPEGKLKQLMTIKVDELKLEDIPVVRNYSGVFPKDLTGLPPDVLS</sequence>
<feature type="non-terminal residue" evidence="1">
    <location>
        <position position="105"/>
    </location>
</feature>
<dbReference type="Proteomes" id="UP001151760">
    <property type="component" value="Unassembled WGS sequence"/>
</dbReference>
<dbReference type="Pfam" id="PF08284">
    <property type="entry name" value="RVP_2"/>
    <property type="match status" value="1"/>
</dbReference>